<dbReference type="EMBL" id="JAFGIX010000003">
    <property type="protein sequence ID" value="MBN1571691.1"/>
    <property type="molecule type" value="Genomic_DNA"/>
</dbReference>
<reference evidence="3" key="1">
    <citation type="journal article" date="2021" name="Environ. Microbiol.">
        <title>Genomic characterization of three novel Desulfobacterota classes expand the metabolic and phylogenetic diversity of the phylum.</title>
        <authorList>
            <person name="Murphy C.L."/>
            <person name="Biggerstaff J."/>
            <person name="Eichhorn A."/>
            <person name="Ewing E."/>
            <person name="Shahan R."/>
            <person name="Soriano D."/>
            <person name="Stewart S."/>
            <person name="VanMol K."/>
            <person name="Walker R."/>
            <person name="Walters P."/>
            <person name="Elshahed M.S."/>
            <person name="Youssef N.H."/>
        </authorList>
    </citation>
    <scope>NUCLEOTIDE SEQUENCE</scope>
    <source>
        <strain evidence="3">Zod_Metabat.24</strain>
    </source>
</reference>
<name>A0A9D8KDP0_9DELT</name>
<feature type="coiled-coil region" evidence="1">
    <location>
        <begin position="579"/>
        <end position="606"/>
    </location>
</feature>
<reference evidence="3" key="2">
    <citation type="submission" date="2021-01" db="EMBL/GenBank/DDBJ databases">
        <authorList>
            <person name="Hahn C.R."/>
            <person name="Youssef N.H."/>
            <person name="Elshahed M."/>
        </authorList>
    </citation>
    <scope>NUCLEOTIDE SEQUENCE</scope>
    <source>
        <strain evidence="3">Zod_Metabat.24</strain>
    </source>
</reference>
<sequence length="812" mass="92954">MTIAGIEKEYLKLLQEGNIPTDERLALSKGLLPDGTPTPPRVLARLFLDQVTNVREEARKSILRLREDALSQIASDNSTHQSLLLFLAKHFNKSPVVGTSIIANKNTTEKILYYLQGRGNEIEDESDKGPVDRAELFRDQKFDDFEIGEEVDIEVSTQEEIVLEVPGEEEEVEIERSSDMGSLGRTPSRDVPKSGVGSRAGKDEVKFEFVPEKYTDRDMEVIIELEETDDFDEEEEILIGEDTAVTREESGAREIIPPKVDQIGIIPRGEDQIVAGRDRFSEMQTPTEEEKREFASTVDRIEDKVGDIFDIDLGDAQGGGSLGTAGAEVGIDFEAERYTSGFETSTEGHETAEFGTSTDFPKWDLDDRSVKMDREKMEVSLASDRFVTRLPMGKYIQKVSPFDLIVRSVKIFIPVAVFLLICFIIWATLPKGEASIEEYDSGINRILVEIKKEGFNSKLKNPFPEGAFLSNWETVKTGDEVDFDAGDGTSGGRRLREDLANFKTKYTRELEYDGVTEDLAIKKRSYSRVSKRLKAIDKELFVFNEEKGSYFMRFGEEGLKRNVAIEERDKEIGSFKESFNKEKSKIEKIEKDIADAKERIAEFERYNVPTEEDHGYYANKLELEELTKEYRKLKPMFDRLQSNYDGAIKKLEDKYNQRLSAIDRIEIIDKEVSKLKGEKIQLDIEKRIYGEEMEELENRRGKLEKAKASGEKITSEGLPIFLVMSNYIKEHEKSLLDEDMDEDEGISFFEKYMIKQKEAVLTIAILNKDGKEEKRKYSTTLMRMITKKKFLLFEWDINTTKWVLTSISEIKK</sequence>
<protein>
    <submittedName>
        <fullName evidence="3">Uncharacterized protein</fullName>
    </submittedName>
</protein>
<feature type="region of interest" description="Disordered" evidence="2">
    <location>
        <begin position="165"/>
        <end position="199"/>
    </location>
</feature>
<accession>A0A9D8KDP0</accession>
<evidence type="ECO:0000256" key="1">
    <source>
        <dbReference type="SAM" id="Coils"/>
    </source>
</evidence>
<comment type="caution">
    <text evidence="3">The sequence shown here is derived from an EMBL/GenBank/DDBJ whole genome shotgun (WGS) entry which is preliminary data.</text>
</comment>
<dbReference type="Proteomes" id="UP000809273">
    <property type="component" value="Unassembled WGS sequence"/>
</dbReference>
<evidence type="ECO:0000313" key="3">
    <source>
        <dbReference type="EMBL" id="MBN1571691.1"/>
    </source>
</evidence>
<dbReference type="AlphaFoldDB" id="A0A9D8KDP0"/>
<organism evidence="3 4">
    <name type="scientific">Candidatus Zymogenus saltonus</name>
    <dbReference type="NCBI Taxonomy" id="2844893"/>
    <lineage>
        <taxon>Bacteria</taxon>
        <taxon>Deltaproteobacteria</taxon>
        <taxon>Candidatus Zymogenia</taxon>
        <taxon>Candidatus Zymogeniales</taxon>
        <taxon>Candidatus Zymogenaceae</taxon>
        <taxon>Candidatus Zymogenus</taxon>
    </lineage>
</organism>
<proteinExistence type="predicted"/>
<evidence type="ECO:0000313" key="4">
    <source>
        <dbReference type="Proteomes" id="UP000809273"/>
    </source>
</evidence>
<gene>
    <name evidence="3" type="ORF">JW984_00670</name>
</gene>
<feature type="coiled-coil region" evidence="1">
    <location>
        <begin position="679"/>
        <end position="713"/>
    </location>
</feature>
<evidence type="ECO:0000256" key="2">
    <source>
        <dbReference type="SAM" id="MobiDB-lite"/>
    </source>
</evidence>
<keyword evidence="1" id="KW-0175">Coiled coil</keyword>